<dbReference type="CDD" id="cd00093">
    <property type="entry name" value="HTH_XRE"/>
    <property type="match status" value="1"/>
</dbReference>
<proteinExistence type="predicted"/>
<gene>
    <name evidence="2" type="ORF">B0H50_1083</name>
</gene>
<comment type="caution">
    <text evidence="2">The sequence shown here is derived from an EMBL/GenBank/DDBJ whole genome shotgun (WGS) entry which is preliminary data.</text>
</comment>
<organism evidence="2 3">
    <name type="scientific">Hallerella porci</name>
    <dbReference type="NCBI Taxonomy" id="1945871"/>
    <lineage>
        <taxon>Bacteria</taxon>
        <taxon>Pseudomonadati</taxon>
        <taxon>Fibrobacterota</taxon>
        <taxon>Fibrobacteria</taxon>
        <taxon>Fibrobacterales</taxon>
        <taxon>Fibrobacteraceae</taxon>
        <taxon>Hallerella</taxon>
    </lineage>
</organism>
<dbReference type="PROSITE" id="PS50943">
    <property type="entry name" value="HTH_CROC1"/>
    <property type="match status" value="1"/>
</dbReference>
<dbReference type="Gene3D" id="1.10.260.40">
    <property type="entry name" value="lambda repressor-like DNA-binding domains"/>
    <property type="match status" value="1"/>
</dbReference>
<sequence length="125" mass="14933">MEKISKEELQFMRRAFRNVLVEWRAERNLSQNHVAHHCSLSNQQVYRLENAQESPTLTSLASIITGLEKNWFEFGMTMERAVHREQELENHKAEKERIIAERIAAWAALRQKRIYLQNTARKNWL</sequence>
<dbReference type="Proteomes" id="UP000245523">
    <property type="component" value="Unassembled WGS sequence"/>
</dbReference>
<keyword evidence="3" id="KW-1185">Reference proteome</keyword>
<name>A0ABX5LL66_9BACT</name>
<dbReference type="Pfam" id="PF01381">
    <property type="entry name" value="HTH_3"/>
    <property type="match status" value="1"/>
</dbReference>
<dbReference type="SUPFAM" id="SSF47413">
    <property type="entry name" value="lambda repressor-like DNA-binding domains"/>
    <property type="match status" value="1"/>
</dbReference>
<protein>
    <submittedName>
        <fullName evidence="2">Helix-turn-helix protein</fullName>
    </submittedName>
</protein>
<accession>A0ABX5LL66</accession>
<dbReference type="RefSeq" id="WP_106197668.1">
    <property type="nucleotide sequence ID" value="NZ_QGHD01000008.1"/>
</dbReference>
<evidence type="ECO:0000313" key="2">
    <source>
        <dbReference type="EMBL" id="PWL03161.1"/>
    </source>
</evidence>
<evidence type="ECO:0000313" key="3">
    <source>
        <dbReference type="Proteomes" id="UP000245523"/>
    </source>
</evidence>
<dbReference type="InterPro" id="IPR010982">
    <property type="entry name" value="Lambda_DNA-bd_dom_sf"/>
</dbReference>
<dbReference type="EMBL" id="QGHD01000008">
    <property type="protein sequence ID" value="PWL03161.1"/>
    <property type="molecule type" value="Genomic_DNA"/>
</dbReference>
<evidence type="ECO:0000259" key="1">
    <source>
        <dbReference type="PROSITE" id="PS50943"/>
    </source>
</evidence>
<feature type="domain" description="HTH cro/C1-type" evidence="1">
    <location>
        <begin position="20"/>
        <end position="74"/>
    </location>
</feature>
<dbReference type="InterPro" id="IPR001387">
    <property type="entry name" value="Cro/C1-type_HTH"/>
</dbReference>
<reference evidence="2 3" key="1">
    <citation type="submission" date="2018-05" db="EMBL/GenBank/DDBJ databases">
        <title>Animal gut microbial communities from fecal samples from Wisconsin, USA.</title>
        <authorList>
            <person name="Neumann A."/>
        </authorList>
    </citation>
    <scope>NUCLEOTIDE SEQUENCE [LARGE SCALE GENOMIC DNA]</scope>
    <source>
        <strain evidence="2 3">UWS4</strain>
    </source>
</reference>
<dbReference type="SMART" id="SM00530">
    <property type="entry name" value="HTH_XRE"/>
    <property type="match status" value="1"/>
</dbReference>